<dbReference type="AlphaFoldDB" id="A0A6P1DV01"/>
<feature type="compositionally biased region" description="Basic and acidic residues" evidence="1">
    <location>
        <begin position="52"/>
        <end position="64"/>
    </location>
</feature>
<gene>
    <name evidence="2" type="ORF">G3480_06010</name>
</gene>
<evidence type="ECO:0000313" key="2">
    <source>
        <dbReference type="EMBL" id="NEX19872.1"/>
    </source>
</evidence>
<accession>A0A6P1DV01</accession>
<evidence type="ECO:0000256" key="1">
    <source>
        <dbReference type="SAM" id="MobiDB-lite"/>
    </source>
</evidence>
<comment type="caution">
    <text evidence="2">The sequence shown here is derived from an EMBL/GenBank/DDBJ whole genome shotgun (WGS) entry which is preliminary data.</text>
</comment>
<dbReference type="RefSeq" id="WP_164652750.1">
    <property type="nucleotide sequence ID" value="NZ_JAAIJR010000017.1"/>
</dbReference>
<organism evidence="2 3">
    <name type="scientific">Thiorhodococcus mannitoliphagus</name>
    <dbReference type="NCBI Taxonomy" id="329406"/>
    <lineage>
        <taxon>Bacteria</taxon>
        <taxon>Pseudomonadati</taxon>
        <taxon>Pseudomonadota</taxon>
        <taxon>Gammaproteobacteria</taxon>
        <taxon>Chromatiales</taxon>
        <taxon>Chromatiaceae</taxon>
        <taxon>Thiorhodococcus</taxon>
    </lineage>
</organism>
<feature type="region of interest" description="Disordered" evidence="1">
    <location>
        <begin position="35"/>
        <end position="64"/>
    </location>
</feature>
<protein>
    <submittedName>
        <fullName evidence="2">Uncharacterized protein</fullName>
    </submittedName>
</protein>
<reference evidence="3" key="1">
    <citation type="journal article" date="2020" name="Microbiol. Resour. Announc.">
        <title>Draft Genome Sequences of Thiorhodococcus mannitoliphagus and Thiorhodococcus minor, Purple Sulfur Photosynthetic Bacteria in the Gammaproteobacterial Family Chromatiaceae.</title>
        <authorList>
            <person name="Aviles F.A."/>
            <person name="Meyer T.E."/>
            <person name="Kyndt J.A."/>
        </authorList>
    </citation>
    <scope>NUCLEOTIDE SEQUENCE [LARGE SCALE GENOMIC DNA]</scope>
    <source>
        <strain evidence="3">DSM 18266</strain>
    </source>
</reference>
<keyword evidence="3" id="KW-1185">Reference proteome</keyword>
<dbReference type="Proteomes" id="UP000471640">
    <property type="component" value="Unassembled WGS sequence"/>
</dbReference>
<reference evidence="2 3" key="2">
    <citation type="submission" date="2020-02" db="EMBL/GenBank/DDBJ databases">
        <title>Genome sequences of Thiorhodococcus mannitoliphagus and Thiorhodococcus minor, purple sulfur photosynthetic bacteria in the gammaproteobacterial family, Chromatiaceae.</title>
        <authorList>
            <person name="Aviles F.A."/>
            <person name="Meyer T.E."/>
            <person name="Kyndt J.A."/>
        </authorList>
    </citation>
    <scope>NUCLEOTIDE SEQUENCE [LARGE SCALE GENOMIC DNA]</scope>
    <source>
        <strain evidence="2 3">DSM 18266</strain>
    </source>
</reference>
<name>A0A6P1DV01_9GAMM</name>
<proteinExistence type="predicted"/>
<sequence length="104" mass="11805">MKTVTLAIDDQVSDKFLWLLEHFSPNEIRILEQSYDGDDLTSVGDPTPPQGARDESRHQGTEAESLDAFRVKRLAALDKVLRLANAHPIERGDAPWNRESLHER</sequence>
<dbReference type="EMBL" id="JAAIJR010000017">
    <property type="protein sequence ID" value="NEX19872.1"/>
    <property type="molecule type" value="Genomic_DNA"/>
</dbReference>
<evidence type="ECO:0000313" key="3">
    <source>
        <dbReference type="Proteomes" id="UP000471640"/>
    </source>
</evidence>